<feature type="domain" description="EF-hand" evidence="5">
    <location>
        <begin position="219"/>
        <end position="254"/>
    </location>
</feature>
<name>A0A662YST8_ACIRT</name>
<dbReference type="Gene3D" id="3.40.50.300">
    <property type="entry name" value="P-loop containing nucleotide triphosphate hydrolases"/>
    <property type="match status" value="1"/>
</dbReference>
<proteinExistence type="predicted"/>
<evidence type="ECO:0000256" key="1">
    <source>
        <dbReference type="ARBA" id="ARBA00022553"/>
    </source>
</evidence>
<feature type="domain" description="EF-hand" evidence="5">
    <location>
        <begin position="524"/>
        <end position="559"/>
    </location>
</feature>
<dbReference type="AlphaFoldDB" id="A0A662YST8"/>
<accession>A0A662YST8</accession>
<keyword evidence="1" id="KW-0597">Phosphoprotein</keyword>
<dbReference type="EMBL" id="SCEB01000453">
    <property type="protein sequence ID" value="RXM99146.1"/>
    <property type="molecule type" value="Genomic_DNA"/>
</dbReference>
<dbReference type="PANTHER" id="PTHR20875:SF2">
    <property type="entry name" value="EF-HAND CALCIUM-BINDING DOMAIN-CONTAINING PROTEIN 6"/>
    <property type="match status" value="1"/>
</dbReference>
<dbReference type="SUPFAM" id="SSF47473">
    <property type="entry name" value="EF-hand"/>
    <property type="match status" value="3"/>
</dbReference>
<evidence type="ECO:0000313" key="7">
    <source>
        <dbReference type="Proteomes" id="UP000289886"/>
    </source>
</evidence>
<gene>
    <name evidence="6" type="ORF">EOD39_12047</name>
</gene>
<dbReference type="InterPro" id="IPR049246">
    <property type="entry name" value="DUF5580_M"/>
</dbReference>
<dbReference type="Pfam" id="PF20742">
    <property type="entry name" value="DUF5580_M"/>
    <property type="match status" value="1"/>
</dbReference>
<dbReference type="Gene3D" id="1.10.238.10">
    <property type="entry name" value="EF-hand"/>
    <property type="match status" value="5"/>
</dbReference>
<dbReference type="GO" id="GO:0005654">
    <property type="term" value="C:nucleoplasm"/>
    <property type="evidence" value="ECO:0007669"/>
    <property type="project" value="TreeGrafter"/>
</dbReference>
<dbReference type="GO" id="GO:0005509">
    <property type="term" value="F:calcium ion binding"/>
    <property type="evidence" value="ECO:0007669"/>
    <property type="project" value="InterPro"/>
</dbReference>
<keyword evidence="2" id="KW-0677">Repeat</keyword>
<dbReference type="GO" id="GO:0008146">
    <property type="term" value="F:sulfotransferase activity"/>
    <property type="evidence" value="ECO:0007669"/>
    <property type="project" value="InterPro"/>
</dbReference>
<evidence type="ECO:0000259" key="5">
    <source>
        <dbReference type="PROSITE" id="PS50222"/>
    </source>
</evidence>
<dbReference type="CDD" id="cd00051">
    <property type="entry name" value="EFh"/>
    <property type="match status" value="2"/>
</dbReference>
<dbReference type="Pfam" id="PF08976">
    <property type="entry name" value="EF-hand_11"/>
    <property type="match status" value="1"/>
</dbReference>
<reference evidence="6 7" key="1">
    <citation type="submission" date="2019-01" db="EMBL/GenBank/DDBJ databases">
        <title>Draft Genome and Complete Hox-Cluster Characterization of the Sterlet Sturgeon (Acipenser ruthenus).</title>
        <authorList>
            <person name="Wei Q."/>
        </authorList>
    </citation>
    <scope>NUCLEOTIDE SEQUENCE [LARGE SCALE GENOMIC DNA]</scope>
    <source>
        <strain evidence="6">WHYD16114868_AA</strain>
        <tissue evidence="6">Blood</tissue>
    </source>
</reference>
<dbReference type="InterPro" id="IPR027417">
    <property type="entry name" value="P-loop_NTPase"/>
</dbReference>
<feature type="region of interest" description="Disordered" evidence="4">
    <location>
        <begin position="803"/>
        <end position="830"/>
    </location>
</feature>
<dbReference type="Pfam" id="PF13202">
    <property type="entry name" value="EF-hand_5"/>
    <property type="match status" value="1"/>
</dbReference>
<dbReference type="InterPro" id="IPR002048">
    <property type="entry name" value="EF_hand_dom"/>
</dbReference>
<evidence type="ECO:0000313" key="6">
    <source>
        <dbReference type="EMBL" id="RXM99146.1"/>
    </source>
</evidence>
<dbReference type="InterPro" id="IPR052603">
    <property type="entry name" value="EFCB6"/>
</dbReference>
<evidence type="ECO:0000256" key="3">
    <source>
        <dbReference type="ARBA" id="ARBA00022837"/>
    </source>
</evidence>
<feature type="domain" description="EF-hand" evidence="5">
    <location>
        <begin position="283"/>
        <end position="318"/>
    </location>
</feature>
<dbReference type="Proteomes" id="UP000289886">
    <property type="component" value="Unassembled WGS sequence"/>
</dbReference>
<dbReference type="InterPro" id="IPR000863">
    <property type="entry name" value="Sulfotransferase_dom"/>
</dbReference>
<dbReference type="InterPro" id="IPR011992">
    <property type="entry name" value="EF-hand-dom_pair"/>
</dbReference>
<dbReference type="Pfam" id="PF13499">
    <property type="entry name" value="EF-hand_7"/>
    <property type="match status" value="1"/>
</dbReference>
<comment type="caution">
    <text evidence="6">The sequence shown here is derived from an EMBL/GenBank/DDBJ whole genome shotgun (WGS) entry which is preliminary data.</text>
</comment>
<sequence length="944" mass="109722">MEEIANFSLRSSDIWIVTYPKSGTSLLQEVVYLVSQGADPDEIGLMNIDEQLPVLEYPQPGLDIIQELTSPRLIKSHLPYRFLPTALHNGESKMIYMARNPKDLVVSYYQFHRSLRTMSYRGTFQEFCRRFMNDKLGYGSWFEHVQEFWEHRMDSNVLFLKYEDMYKDLATLVEQLARFLGVSCDKAQLETMVESCHQLIEQCSNSEALSICREKNTPVMQDDLRRVFQVYDVECNLTVTKGEFRSVVESFLIPLTEGQFEELLAKMGVVQAKLTRPRPYLKSSVAQKKRAFRLFDYNRDGRIKKHEFRRVIESYCFQMTNKEFSKLCQSCKDSLTSGVFYRQFLDNLGILVQPGELTDVSTQVSEGSHQREEMSQADLTDRLKKIDREANHHTKKMAVEELLLKLKEKMALRDATIRGGFLACCYQPNGKMTKKLFKKVLDDCGLITDDERFQILTDKVGFKQGEISYSDFLMKFEDHRVGSPGAALQHTSNHQVNGTKAHFMSAEQCLIQFVNKTLRDKFRDNFQDFSKAFTKLDKNKVGYITVQDFYRVLQEHSYNLNEDQFTLLLDRLGIRTHDSKLAYFDFLRVIDDGRASRYGSTQVPIAEVESEIPIYQKALEDIKKKVKASFDNLQKAFAAIDKKMSGVLKQEEFRRVLDSFCFRFSDSLFTYLLSKIKLNKDNTVDWIDFMQSYSLLNHESTNECLEKVQKARKPLTAKALSMMDILTRIHEVVSSRLETITKEIKDIDYAQINVISKEDFRKISNQYFMRLTDEQFENLWNRMAVNDYGNLEYREFLKRFSGDPCEKPQSPAVTDRRPGSSLKASPPASAGLLERSTFLCRHPETAPSVLSRSKMSPGNQISQFVEAMITIQGQVLQCWKPMRRHFKAFDKGVSGYISLDDFRQVLRKYSVNLSEEDFFHLTAFYDKNLNGKISYNYFLRAFLR</sequence>
<dbReference type="PROSITE" id="PS50222">
    <property type="entry name" value="EF_HAND_2"/>
    <property type="match status" value="5"/>
</dbReference>
<feature type="domain" description="EF-hand" evidence="5">
    <location>
        <begin position="628"/>
        <end position="663"/>
    </location>
</feature>
<keyword evidence="7" id="KW-1185">Reference proteome</keyword>
<evidence type="ECO:0000256" key="4">
    <source>
        <dbReference type="SAM" id="MobiDB-lite"/>
    </source>
</evidence>
<dbReference type="SMART" id="SM00054">
    <property type="entry name" value="EFh"/>
    <property type="match status" value="5"/>
</dbReference>
<dbReference type="InterPro" id="IPR015070">
    <property type="entry name" value="EF_hand_DJBP"/>
</dbReference>
<dbReference type="PANTHER" id="PTHR20875">
    <property type="entry name" value="EF-HAND CALCIUM-BINDING DOMAIN-CONTAINING PROTEIN 6-RELATED"/>
    <property type="match status" value="1"/>
</dbReference>
<feature type="domain" description="EF-hand" evidence="5">
    <location>
        <begin position="877"/>
        <end position="912"/>
    </location>
</feature>
<dbReference type="SUPFAM" id="SSF52540">
    <property type="entry name" value="P-loop containing nucleoside triphosphate hydrolases"/>
    <property type="match status" value="1"/>
</dbReference>
<organism evidence="6 7">
    <name type="scientific">Acipenser ruthenus</name>
    <name type="common">Sterlet sturgeon</name>
    <dbReference type="NCBI Taxonomy" id="7906"/>
    <lineage>
        <taxon>Eukaryota</taxon>
        <taxon>Metazoa</taxon>
        <taxon>Chordata</taxon>
        <taxon>Craniata</taxon>
        <taxon>Vertebrata</taxon>
        <taxon>Euteleostomi</taxon>
        <taxon>Actinopterygii</taxon>
        <taxon>Chondrostei</taxon>
        <taxon>Acipenseriformes</taxon>
        <taxon>Acipenseridae</taxon>
        <taxon>Acipenser</taxon>
    </lineage>
</organism>
<evidence type="ECO:0000256" key="2">
    <source>
        <dbReference type="ARBA" id="ARBA00022737"/>
    </source>
</evidence>
<protein>
    <submittedName>
        <fullName evidence="6">Sulfotransferase 4A1</fullName>
    </submittedName>
</protein>
<dbReference type="FunFam" id="1.10.238.10:FF:000179">
    <property type="entry name" value="EF-hand calcium-binding domain-containing protein 6"/>
    <property type="match status" value="1"/>
</dbReference>
<keyword evidence="3" id="KW-0106">Calcium</keyword>
<dbReference type="Pfam" id="PF00685">
    <property type="entry name" value="Sulfotransfer_1"/>
    <property type="match status" value="1"/>
</dbReference>
<keyword evidence="6" id="KW-0808">Transferase</keyword>